<dbReference type="InterPro" id="IPR002711">
    <property type="entry name" value="HNH"/>
</dbReference>
<name>A0A7W6EPV0_9BACT</name>
<sequence length="260" mass="30568">MTEWIISANAKMYDHSSSFEHFEFIDWRQGNTKYEVNDIVYIYATRPISSIRYKCLVEKINLKHSEIRDDKEYWKNLDEYEKSLQGNFIRLRLIEQVSNRKLNLENLKENGLSAAPQGPVKIRKELSEYLKIHFTDNNQTDYFPDTIGDKIIYEGIKKVITVNKYERSSIARDKCIEFNGLNCFVCGMNFFDVYGEIGEGFIHVHHLTPIHQIGKEYKVNYKEDLAPVCPNCHAMLHRKINGNEPTINELKEIMNKKYIA</sequence>
<reference evidence="2 3" key="1">
    <citation type="submission" date="2020-08" db="EMBL/GenBank/DDBJ databases">
        <title>Genomic Encyclopedia of Type Strains, Phase IV (KMG-IV): sequencing the most valuable type-strain genomes for metagenomic binning, comparative biology and taxonomic classification.</title>
        <authorList>
            <person name="Goeker M."/>
        </authorList>
    </citation>
    <scope>NUCLEOTIDE SEQUENCE [LARGE SCALE GENOMIC DNA]</scope>
    <source>
        <strain evidence="2 3">DSM 17976</strain>
    </source>
</reference>
<accession>A0A7W6EPV0</accession>
<proteinExistence type="predicted"/>
<feature type="domain" description="HNH" evidence="1">
    <location>
        <begin position="183"/>
        <end position="238"/>
    </location>
</feature>
<keyword evidence="2" id="KW-0378">Hydrolase</keyword>
<dbReference type="GO" id="GO:0004519">
    <property type="term" value="F:endonuclease activity"/>
    <property type="evidence" value="ECO:0007669"/>
    <property type="project" value="InterPro"/>
</dbReference>
<gene>
    <name evidence="2" type="ORF">FHS57_001719</name>
</gene>
<dbReference type="CDD" id="cd00085">
    <property type="entry name" value="HNHc"/>
    <property type="match status" value="1"/>
</dbReference>
<organism evidence="2 3">
    <name type="scientific">Runella defluvii</name>
    <dbReference type="NCBI Taxonomy" id="370973"/>
    <lineage>
        <taxon>Bacteria</taxon>
        <taxon>Pseudomonadati</taxon>
        <taxon>Bacteroidota</taxon>
        <taxon>Cytophagia</taxon>
        <taxon>Cytophagales</taxon>
        <taxon>Spirosomataceae</taxon>
        <taxon>Runella</taxon>
    </lineage>
</organism>
<dbReference type="EMBL" id="JACIBY010000003">
    <property type="protein sequence ID" value="MBB3837722.1"/>
    <property type="molecule type" value="Genomic_DNA"/>
</dbReference>
<protein>
    <submittedName>
        <fullName evidence="2">5-methylcytosine-specific restriction protein A</fullName>
        <ecNumber evidence="2">3.1.21.-</ecNumber>
    </submittedName>
</protein>
<dbReference type="GO" id="GO:0008270">
    <property type="term" value="F:zinc ion binding"/>
    <property type="evidence" value="ECO:0007669"/>
    <property type="project" value="InterPro"/>
</dbReference>
<keyword evidence="3" id="KW-1185">Reference proteome</keyword>
<evidence type="ECO:0000313" key="2">
    <source>
        <dbReference type="EMBL" id="MBB3837722.1"/>
    </source>
</evidence>
<dbReference type="AlphaFoldDB" id="A0A7W6EPV0"/>
<dbReference type="Pfam" id="PF01844">
    <property type="entry name" value="HNH"/>
    <property type="match status" value="1"/>
</dbReference>
<comment type="caution">
    <text evidence="2">The sequence shown here is derived from an EMBL/GenBank/DDBJ whole genome shotgun (WGS) entry which is preliminary data.</text>
</comment>
<dbReference type="GO" id="GO:0003676">
    <property type="term" value="F:nucleic acid binding"/>
    <property type="evidence" value="ECO:0007669"/>
    <property type="project" value="InterPro"/>
</dbReference>
<dbReference type="RefSeq" id="WP_183972493.1">
    <property type="nucleotide sequence ID" value="NZ_JACIBY010000003.1"/>
</dbReference>
<dbReference type="InterPro" id="IPR003615">
    <property type="entry name" value="HNH_nuc"/>
</dbReference>
<evidence type="ECO:0000313" key="3">
    <source>
        <dbReference type="Proteomes" id="UP000541352"/>
    </source>
</evidence>
<evidence type="ECO:0000259" key="1">
    <source>
        <dbReference type="Pfam" id="PF01844"/>
    </source>
</evidence>
<dbReference type="Proteomes" id="UP000541352">
    <property type="component" value="Unassembled WGS sequence"/>
</dbReference>
<dbReference type="EC" id="3.1.21.-" evidence="2"/>
<dbReference type="GO" id="GO:0016787">
    <property type="term" value="F:hydrolase activity"/>
    <property type="evidence" value="ECO:0007669"/>
    <property type="project" value="UniProtKB-KW"/>
</dbReference>